<reference evidence="2" key="1">
    <citation type="journal article" date="2019" name="Int. J. Syst. Evol. Microbiol.">
        <title>The Global Catalogue of Microorganisms (GCM) 10K type strain sequencing project: providing services to taxonomists for standard genome sequencing and annotation.</title>
        <authorList>
            <consortium name="The Broad Institute Genomics Platform"/>
            <consortium name="The Broad Institute Genome Sequencing Center for Infectious Disease"/>
            <person name="Wu L."/>
            <person name="Ma J."/>
        </authorList>
    </citation>
    <scope>NUCLEOTIDE SEQUENCE [LARGE SCALE GENOMIC DNA]</scope>
    <source>
        <strain evidence="2">CCUG 54518</strain>
    </source>
</reference>
<gene>
    <name evidence="1" type="ORF">ACFQNJ_15285</name>
</gene>
<keyword evidence="2" id="KW-1185">Reference proteome</keyword>
<dbReference type="EMBL" id="JBHTBX010000011">
    <property type="protein sequence ID" value="MFC7435878.1"/>
    <property type="molecule type" value="Genomic_DNA"/>
</dbReference>
<organism evidence="1 2">
    <name type="scientific">Hydrogenophaga bisanensis</name>
    <dbReference type="NCBI Taxonomy" id="439611"/>
    <lineage>
        <taxon>Bacteria</taxon>
        <taxon>Pseudomonadati</taxon>
        <taxon>Pseudomonadota</taxon>
        <taxon>Betaproteobacteria</taxon>
        <taxon>Burkholderiales</taxon>
        <taxon>Comamonadaceae</taxon>
        <taxon>Hydrogenophaga</taxon>
    </lineage>
</organism>
<dbReference type="RefSeq" id="WP_382259134.1">
    <property type="nucleotide sequence ID" value="NZ_JBHTBX010000011.1"/>
</dbReference>
<accession>A0ABW2RCP5</accession>
<evidence type="ECO:0000313" key="2">
    <source>
        <dbReference type="Proteomes" id="UP001596495"/>
    </source>
</evidence>
<comment type="caution">
    <text evidence="1">The sequence shown here is derived from an EMBL/GenBank/DDBJ whole genome shotgun (WGS) entry which is preliminary data.</text>
</comment>
<keyword evidence="1" id="KW-0966">Cell projection</keyword>
<dbReference type="Proteomes" id="UP001596495">
    <property type="component" value="Unassembled WGS sequence"/>
</dbReference>
<protein>
    <submittedName>
        <fullName evidence="1">Flagellar basal body rod protein</fullName>
    </submittedName>
</protein>
<keyword evidence="1" id="KW-0282">Flagellum</keyword>
<sequence>MPTPIASAGSGAAIGLSGMRAAQTRLDSSAHNVANVLTPGFWRQQVAQSERAAGGGVDAQVQQAGQPGGPDGFADLAGDLVEQRISLYSFAANLRTVQTQDDMLGTLLDTKA</sequence>
<keyword evidence="1" id="KW-0969">Cilium</keyword>
<evidence type="ECO:0000313" key="1">
    <source>
        <dbReference type="EMBL" id="MFC7435878.1"/>
    </source>
</evidence>
<name>A0ABW2RCP5_9BURK</name>
<proteinExistence type="predicted"/>